<evidence type="ECO:0000313" key="2">
    <source>
        <dbReference type="EMBL" id="JAH89781.1"/>
    </source>
</evidence>
<organism evidence="2">
    <name type="scientific">Anguilla anguilla</name>
    <name type="common">European freshwater eel</name>
    <name type="synonym">Muraena anguilla</name>
    <dbReference type="NCBI Taxonomy" id="7936"/>
    <lineage>
        <taxon>Eukaryota</taxon>
        <taxon>Metazoa</taxon>
        <taxon>Chordata</taxon>
        <taxon>Craniata</taxon>
        <taxon>Vertebrata</taxon>
        <taxon>Euteleostomi</taxon>
        <taxon>Actinopterygii</taxon>
        <taxon>Neopterygii</taxon>
        <taxon>Teleostei</taxon>
        <taxon>Anguilliformes</taxon>
        <taxon>Anguillidae</taxon>
        <taxon>Anguilla</taxon>
    </lineage>
</organism>
<reference evidence="2" key="1">
    <citation type="submission" date="2014-11" db="EMBL/GenBank/DDBJ databases">
        <authorList>
            <person name="Amaro Gonzalez C."/>
        </authorList>
    </citation>
    <scope>NUCLEOTIDE SEQUENCE</scope>
</reference>
<keyword evidence="1" id="KW-1133">Transmembrane helix</keyword>
<dbReference type="AlphaFoldDB" id="A0A0E9WHN1"/>
<reference evidence="2" key="2">
    <citation type="journal article" date="2015" name="Fish Shellfish Immunol.">
        <title>Early steps in the European eel (Anguilla anguilla)-Vibrio vulnificus interaction in the gills: Role of the RtxA13 toxin.</title>
        <authorList>
            <person name="Callol A."/>
            <person name="Pajuelo D."/>
            <person name="Ebbesson L."/>
            <person name="Teles M."/>
            <person name="MacKenzie S."/>
            <person name="Amaro C."/>
        </authorList>
    </citation>
    <scope>NUCLEOTIDE SEQUENCE</scope>
</reference>
<sequence>MELLQVLLFQNFFFFYYIMLPLVFLLFTFFLFSWCKSENVLSTCKNKVLKVTQYIQYA</sequence>
<proteinExistence type="predicted"/>
<keyword evidence="1" id="KW-0472">Membrane</keyword>
<feature type="transmembrane region" description="Helical" evidence="1">
    <location>
        <begin position="12"/>
        <end position="32"/>
    </location>
</feature>
<name>A0A0E9WHN1_ANGAN</name>
<keyword evidence="1" id="KW-0812">Transmembrane</keyword>
<accession>A0A0E9WHN1</accession>
<protein>
    <submittedName>
        <fullName evidence="2">Uncharacterized protein</fullName>
    </submittedName>
</protein>
<evidence type="ECO:0000256" key="1">
    <source>
        <dbReference type="SAM" id="Phobius"/>
    </source>
</evidence>
<dbReference type="EMBL" id="GBXM01018796">
    <property type="protein sequence ID" value="JAH89781.1"/>
    <property type="molecule type" value="Transcribed_RNA"/>
</dbReference>